<feature type="compositionally biased region" description="Basic and acidic residues" evidence="10">
    <location>
        <begin position="16"/>
        <end position="36"/>
    </location>
</feature>
<reference evidence="11" key="1">
    <citation type="submission" date="2021-07" db="EMBL/GenBank/DDBJ databases">
        <title>Elsinoe batatas strain:CRI-CJ2 Genome sequencing and assembly.</title>
        <authorList>
            <person name="Huang L."/>
        </authorList>
    </citation>
    <scope>NUCLEOTIDE SEQUENCE</scope>
    <source>
        <strain evidence="11">CRI-CJ2</strain>
    </source>
</reference>
<dbReference type="Gene3D" id="1.10.10.2150">
    <property type="entry name" value="Ribosomal RNA-processing protein 8, N-terminal domain"/>
    <property type="match status" value="1"/>
</dbReference>
<feature type="region of interest" description="Disordered" evidence="10">
    <location>
        <begin position="333"/>
        <end position="373"/>
    </location>
</feature>
<dbReference type="GO" id="GO:0016433">
    <property type="term" value="F:rRNA (adenine) methyltransferase activity"/>
    <property type="evidence" value="ECO:0007669"/>
    <property type="project" value="TreeGrafter"/>
</dbReference>
<evidence type="ECO:0000256" key="8">
    <source>
        <dbReference type="ARBA" id="ARBA00076672"/>
    </source>
</evidence>
<dbReference type="OrthoDB" id="10258825at2759"/>
<comment type="function">
    <text evidence="9">S-adenosyl-L-methionine-dependent methyltransferase that specifically methylates the N(1) position of adenine in helix 25.1 in 25S rRNA. Required both for ribosomal 40S and 60S subunits biogenesis. Required for efficient pre-rRNA cleavage at site A2.</text>
</comment>
<gene>
    <name evidence="11" type="ORF">KVT40_000438</name>
</gene>
<evidence type="ECO:0000256" key="9">
    <source>
        <dbReference type="RuleBase" id="RU365074"/>
    </source>
</evidence>
<feature type="region of interest" description="Disordered" evidence="10">
    <location>
        <begin position="1"/>
        <end position="115"/>
    </location>
</feature>
<comment type="similarity">
    <text evidence="2 9">Belongs to the methyltransferase superfamily. RRP8 family.</text>
</comment>
<comment type="subcellular location">
    <subcellularLocation>
        <location evidence="1 9">Nucleus</location>
        <location evidence="1 9">Nucleolus</location>
    </subcellularLocation>
</comment>
<dbReference type="InterPro" id="IPR029063">
    <property type="entry name" value="SAM-dependent_MTases_sf"/>
</dbReference>
<evidence type="ECO:0000256" key="5">
    <source>
        <dbReference type="ARBA" id="ARBA00022679"/>
    </source>
</evidence>
<feature type="compositionally biased region" description="Polar residues" evidence="10">
    <location>
        <begin position="81"/>
        <end position="92"/>
    </location>
</feature>
<feature type="compositionally biased region" description="Basic and acidic residues" evidence="10">
    <location>
        <begin position="346"/>
        <end position="373"/>
    </location>
</feature>
<keyword evidence="7 9" id="KW-0539">Nucleus</keyword>
<dbReference type="Pfam" id="PF05148">
    <property type="entry name" value="Methyltransf_8"/>
    <property type="match status" value="1"/>
</dbReference>
<evidence type="ECO:0000256" key="1">
    <source>
        <dbReference type="ARBA" id="ARBA00004604"/>
    </source>
</evidence>
<keyword evidence="5 9" id="KW-0808">Transferase</keyword>
<evidence type="ECO:0000313" key="12">
    <source>
        <dbReference type="Proteomes" id="UP000809789"/>
    </source>
</evidence>
<dbReference type="CDD" id="cd02440">
    <property type="entry name" value="AdoMet_MTases"/>
    <property type="match status" value="1"/>
</dbReference>
<evidence type="ECO:0000256" key="3">
    <source>
        <dbReference type="ARBA" id="ARBA00022552"/>
    </source>
</evidence>
<dbReference type="EMBL" id="JAESVG020000001">
    <property type="protein sequence ID" value="KAG8631298.1"/>
    <property type="molecule type" value="Genomic_DNA"/>
</dbReference>
<dbReference type="Gene3D" id="3.40.50.150">
    <property type="entry name" value="Vaccinia Virus protein VP39"/>
    <property type="match status" value="1"/>
</dbReference>
<proteinExistence type="inferred from homology"/>
<evidence type="ECO:0000256" key="6">
    <source>
        <dbReference type="ARBA" id="ARBA00022691"/>
    </source>
</evidence>
<dbReference type="InterPro" id="IPR042036">
    <property type="entry name" value="RRP8_N"/>
</dbReference>
<dbReference type="PANTHER" id="PTHR12787">
    <property type="entry name" value="RIBOSOMAL RNA-PROCESSING PROTEIN 8"/>
    <property type="match status" value="1"/>
</dbReference>
<comment type="caution">
    <text evidence="11">The sequence shown here is derived from an EMBL/GenBank/DDBJ whole genome shotgun (WGS) entry which is preliminary data.</text>
</comment>
<dbReference type="SUPFAM" id="SSF53335">
    <property type="entry name" value="S-adenosyl-L-methionine-dependent methyltransferases"/>
    <property type="match status" value="1"/>
</dbReference>
<dbReference type="Proteomes" id="UP000809789">
    <property type="component" value="Unassembled WGS sequence"/>
</dbReference>
<keyword evidence="4 9" id="KW-0489">Methyltransferase</keyword>
<evidence type="ECO:0000256" key="4">
    <source>
        <dbReference type="ARBA" id="ARBA00022603"/>
    </source>
</evidence>
<dbReference type="PANTHER" id="PTHR12787:SF0">
    <property type="entry name" value="RIBOSOMAL RNA-PROCESSING PROTEIN 8"/>
    <property type="match status" value="1"/>
</dbReference>
<dbReference type="FunFam" id="1.10.10.2150:FF:000001">
    <property type="entry name" value="Ribosomal RNA-processing protein 8"/>
    <property type="match status" value="1"/>
</dbReference>
<sequence>MFAVPGWSLQASAPKRQTEAHARKADPTGADAEGKTSRKRKRKSGTQNGDGNENPPKRSGEQSQNKSHEQTPPETKAEHTMNGTTKTQSTKTEIPKTKPATVGSTLQSSAPPPALTPLQQKMRAKLISARFRHLNETLYTTPSSSSVALFADSPSVFADYHAGFRQQVSVWPQNPVDVFIATIEARAKINPAKLRRQAKFGKGGGELSEANGGKEEVEALPRTREKCTIADLGCGDAEMARRVMGGRVGKKLGVTVRSFDLAAPNEWVTKADVANLPLRDGEVDVAVFCLALMGTNWVEFVEEAWRVLRWKGELWVAEIKSRFGRGGKDKVVEHSVGKRRKGQGQGKKEGRKEVEEREKGEEEELRVEVDGEERKQETDVSAFVEVLARRGFVLRKGEQSIDLSNKMFVRMEFVKAAAPTVGKNVKQDQKAADRGGKKRFVESDHVDVEAEAKVLKPCLYKIR</sequence>
<evidence type="ECO:0000256" key="7">
    <source>
        <dbReference type="ARBA" id="ARBA00023242"/>
    </source>
</evidence>
<dbReference type="GO" id="GO:0005730">
    <property type="term" value="C:nucleolus"/>
    <property type="evidence" value="ECO:0007669"/>
    <property type="project" value="UniProtKB-SubCell"/>
</dbReference>
<dbReference type="AlphaFoldDB" id="A0A8K0LFM6"/>
<dbReference type="GO" id="GO:0042273">
    <property type="term" value="P:ribosomal large subunit biogenesis"/>
    <property type="evidence" value="ECO:0007669"/>
    <property type="project" value="TreeGrafter"/>
</dbReference>
<keyword evidence="6 9" id="KW-0949">S-adenosyl-L-methionine</keyword>
<evidence type="ECO:0000256" key="2">
    <source>
        <dbReference type="ARBA" id="ARBA00006301"/>
    </source>
</evidence>
<dbReference type="InterPro" id="IPR007823">
    <property type="entry name" value="RRP8"/>
</dbReference>
<feature type="compositionally biased region" description="Basic and acidic residues" evidence="10">
    <location>
        <begin position="55"/>
        <end position="79"/>
    </location>
</feature>
<organism evidence="11 12">
    <name type="scientific">Elsinoe batatas</name>
    <dbReference type="NCBI Taxonomy" id="2601811"/>
    <lineage>
        <taxon>Eukaryota</taxon>
        <taxon>Fungi</taxon>
        <taxon>Dikarya</taxon>
        <taxon>Ascomycota</taxon>
        <taxon>Pezizomycotina</taxon>
        <taxon>Dothideomycetes</taxon>
        <taxon>Dothideomycetidae</taxon>
        <taxon>Myriangiales</taxon>
        <taxon>Elsinoaceae</taxon>
        <taxon>Elsinoe</taxon>
    </lineage>
</organism>
<keyword evidence="3 9" id="KW-0698">rRNA processing</keyword>
<accession>A0A8K0LFM6</accession>
<evidence type="ECO:0000313" key="11">
    <source>
        <dbReference type="EMBL" id="KAG8631298.1"/>
    </source>
</evidence>
<protein>
    <recommendedName>
        <fullName evidence="8 9">Ribosomal RNA-processing protein 8</fullName>
        <ecNumber evidence="9">2.1.1.-</ecNumber>
    </recommendedName>
</protein>
<keyword evidence="12" id="KW-1185">Reference proteome</keyword>
<name>A0A8K0LFM6_9PEZI</name>
<evidence type="ECO:0000256" key="10">
    <source>
        <dbReference type="SAM" id="MobiDB-lite"/>
    </source>
</evidence>
<dbReference type="EC" id="2.1.1.-" evidence="9"/>